<dbReference type="PANTHER" id="PTHR46714">
    <property type="entry name" value="TRANSCRIPTIONAL ACTIVATOR HAC1"/>
    <property type="match status" value="1"/>
</dbReference>
<dbReference type="PROSITE" id="PS00036">
    <property type="entry name" value="BZIP_BASIC"/>
    <property type="match status" value="1"/>
</dbReference>
<dbReference type="GO" id="GO:0005634">
    <property type="term" value="C:nucleus"/>
    <property type="evidence" value="ECO:0007669"/>
    <property type="project" value="UniProtKB-SubCell"/>
</dbReference>
<feature type="compositionally biased region" description="Low complexity" evidence="8">
    <location>
        <begin position="1"/>
        <end position="17"/>
    </location>
</feature>
<keyword evidence="6" id="KW-0834">Unfolded protein response</keyword>
<protein>
    <recommendedName>
        <fullName evidence="9">BZIP domain-containing protein</fullName>
    </recommendedName>
</protein>
<dbReference type="Gene3D" id="1.20.5.170">
    <property type="match status" value="1"/>
</dbReference>
<dbReference type="InterPro" id="IPR004827">
    <property type="entry name" value="bZIP"/>
</dbReference>
<evidence type="ECO:0000256" key="6">
    <source>
        <dbReference type="ARBA" id="ARBA00023230"/>
    </source>
</evidence>
<dbReference type="PANTHER" id="PTHR46714:SF6">
    <property type="entry name" value="TRANSCRIPTIONAL ACTIVATOR HAC1"/>
    <property type="match status" value="1"/>
</dbReference>
<dbReference type="EMBL" id="ML996567">
    <property type="protein sequence ID" value="KAF2761405.1"/>
    <property type="molecule type" value="Genomic_DNA"/>
</dbReference>
<dbReference type="GO" id="GO:0003677">
    <property type="term" value="F:DNA binding"/>
    <property type="evidence" value="ECO:0007669"/>
    <property type="project" value="UniProtKB-KW"/>
</dbReference>
<dbReference type="RefSeq" id="XP_033603856.1">
    <property type="nucleotide sequence ID" value="XM_033745283.1"/>
</dbReference>
<feature type="region of interest" description="Disordered" evidence="8">
    <location>
        <begin position="177"/>
        <end position="213"/>
    </location>
</feature>
<dbReference type="Pfam" id="PF00170">
    <property type="entry name" value="bZIP_1"/>
    <property type="match status" value="1"/>
</dbReference>
<keyword evidence="5" id="KW-0804">Transcription</keyword>
<evidence type="ECO:0000313" key="10">
    <source>
        <dbReference type="EMBL" id="KAF2761405.1"/>
    </source>
</evidence>
<dbReference type="SUPFAM" id="SSF57959">
    <property type="entry name" value="Leucine zipper domain"/>
    <property type="match status" value="1"/>
</dbReference>
<organism evidence="10 11">
    <name type="scientific">Pseudovirgaria hyperparasitica</name>
    <dbReference type="NCBI Taxonomy" id="470096"/>
    <lineage>
        <taxon>Eukaryota</taxon>
        <taxon>Fungi</taxon>
        <taxon>Dikarya</taxon>
        <taxon>Ascomycota</taxon>
        <taxon>Pezizomycotina</taxon>
        <taxon>Dothideomycetes</taxon>
        <taxon>Dothideomycetes incertae sedis</taxon>
        <taxon>Acrospermales</taxon>
        <taxon>Acrospermaceae</taxon>
        <taxon>Pseudovirgaria</taxon>
    </lineage>
</organism>
<dbReference type="OrthoDB" id="674948at2759"/>
<evidence type="ECO:0000313" key="11">
    <source>
        <dbReference type="Proteomes" id="UP000799437"/>
    </source>
</evidence>
<dbReference type="PROSITE" id="PS50217">
    <property type="entry name" value="BZIP"/>
    <property type="match status" value="1"/>
</dbReference>
<dbReference type="GO" id="GO:0000981">
    <property type="term" value="F:DNA-binding transcription factor activity, RNA polymerase II-specific"/>
    <property type="evidence" value="ECO:0007669"/>
    <property type="project" value="InterPro"/>
</dbReference>
<feature type="compositionally biased region" description="Polar residues" evidence="8">
    <location>
        <begin position="183"/>
        <end position="208"/>
    </location>
</feature>
<dbReference type="AlphaFoldDB" id="A0A6A6WH40"/>
<sequence length="282" mass="31434">MSTTTTLLNSLTQDLLTHNTSTPSPPQQTIKLEDIQNSPMPQTPPSSGTMPGSLSKPPTSHPKDQKTQPKKRKSWGQALPEPKTNLPPRKRAKTEDEKEQRRIERVKRNRLAAHNSRERKRQEVDELRDERDHLARENSALREIIAKYAQVGVKIELTDSQQNVLDSTETADWMTMNPRKASYDTSGPESSPSLGSIESPTDTTSQPATPAMMSIPEPDLTQHSAAMLCDLQCQSELSNWHLHLASLATTTFLRWTQSSATSLSSRTISSTFPRMTTAPLTL</sequence>
<evidence type="ECO:0000256" key="7">
    <source>
        <dbReference type="ARBA" id="ARBA00023242"/>
    </source>
</evidence>
<accession>A0A6A6WH40</accession>
<dbReference type="SMART" id="SM00338">
    <property type="entry name" value="BRLZ"/>
    <property type="match status" value="1"/>
</dbReference>
<reference evidence="10" key="1">
    <citation type="journal article" date="2020" name="Stud. Mycol.">
        <title>101 Dothideomycetes genomes: a test case for predicting lifestyles and emergence of pathogens.</title>
        <authorList>
            <person name="Haridas S."/>
            <person name="Albert R."/>
            <person name="Binder M."/>
            <person name="Bloem J."/>
            <person name="Labutti K."/>
            <person name="Salamov A."/>
            <person name="Andreopoulos B."/>
            <person name="Baker S."/>
            <person name="Barry K."/>
            <person name="Bills G."/>
            <person name="Bluhm B."/>
            <person name="Cannon C."/>
            <person name="Castanera R."/>
            <person name="Culley D."/>
            <person name="Daum C."/>
            <person name="Ezra D."/>
            <person name="Gonzalez J."/>
            <person name="Henrissat B."/>
            <person name="Kuo A."/>
            <person name="Liang C."/>
            <person name="Lipzen A."/>
            <person name="Lutzoni F."/>
            <person name="Magnuson J."/>
            <person name="Mondo S."/>
            <person name="Nolan M."/>
            <person name="Ohm R."/>
            <person name="Pangilinan J."/>
            <person name="Park H.-J."/>
            <person name="Ramirez L."/>
            <person name="Alfaro M."/>
            <person name="Sun H."/>
            <person name="Tritt A."/>
            <person name="Yoshinaga Y."/>
            <person name="Zwiers L.-H."/>
            <person name="Turgeon B."/>
            <person name="Goodwin S."/>
            <person name="Spatafora J."/>
            <person name="Crous P."/>
            <person name="Grigoriev I."/>
        </authorList>
    </citation>
    <scope>NUCLEOTIDE SEQUENCE</scope>
    <source>
        <strain evidence="10">CBS 121739</strain>
    </source>
</reference>
<dbReference type="Proteomes" id="UP000799437">
    <property type="component" value="Unassembled WGS sequence"/>
</dbReference>
<dbReference type="GeneID" id="54486337"/>
<feature type="domain" description="BZIP" evidence="9">
    <location>
        <begin position="99"/>
        <end position="150"/>
    </location>
</feature>
<keyword evidence="4" id="KW-0238">DNA-binding</keyword>
<comment type="similarity">
    <text evidence="2">Belongs to the bZIP family.</text>
</comment>
<comment type="subcellular location">
    <subcellularLocation>
        <location evidence="1">Nucleus</location>
    </subcellularLocation>
</comment>
<evidence type="ECO:0000256" key="5">
    <source>
        <dbReference type="ARBA" id="ARBA00023163"/>
    </source>
</evidence>
<dbReference type="GO" id="GO:0006986">
    <property type="term" value="P:response to unfolded protein"/>
    <property type="evidence" value="ECO:0007669"/>
    <property type="project" value="UniProtKB-KW"/>
</dbReference>
<dbReference type="InterPro" id="IPR046347">
    <property type="entry name" value="bZIP_sf"/>
</dbReference>
<gene>
    <name evidence="10" type="ORF">EJ05DRAFT_483773</name>
</gene>
<keyword evidence="11" id="KW-1185">Reference proteome</keyword>
<dbReference type="GO" id="GO:0045944">
    <property type="term" value="P:positive regulation of transcription by RNA polymerase II"/>
    <property type="evidence" value="ECO:0007669"/>
    <property type="project" value="InterPro"/>
</dbReference>
<feature type="compositionally biased region" description="Basic and acidic residues" evidence="8">
    <location>
        <begin position="93"/>
        <end position="103"/>
    </location>
</feature>
<keyword evidence="3" id="KW-0805">Transcription regulation</keyword>
<evidence type="ECO:0000256" key="2">
    <source>
        <dbReference type="ARBA" id="ARBA00007163"/>
    </source>
</evidence>
<proteinExistence type="inferred from homology"/>
<evidence type="ECO:0000256" key="8">
    <source>
        <dbReference type="SAM" id="MobiDB-lite"/>
    </source>
</evidence>
<evidence type="ECO:0000256" key="1">
    <source>
        <dbReference type="ARBA" id="ARBA00004123"/>
    </source>
</evidence>
<feature type="compositionally biased region" description="Polar residues" evidence="8">
    <location>
        <begin position="18"/>
        <end position="58"/>
    </location>
</feature>
<evidence type="ECO:0000256" key="3">
    <source>
        <dbReference type="ARBA" id="ARBA00023015"/>
    </source>
</evidence>
<evidence type="ECO:0000259" key="9">
    <source>
        <dbReference type="PROSITE" id="PS50217"/>
    </source>
</evidence>
<dbReference type="InterPro" id="IPR044280">
    <property type="entry name" value="Hac1/HY5"/>
</dbReference>
<feature type="region of interest" description="Disordered" evidence="8">
    <location>
        <begin position="1"/>
        <end position="126"/>
    </location>
</feature>
<name>A0A6A6WH40_9PEZI</name>
<keyword evidence="7" id="KW-0539">Nucleus</keyword>
<evidence type="ECO:0000256" key="4">
    <source>
        <dbReference type="ARBA" id="ARBA00023125"/>
    </source>
</evidence>